<accession>A0ABT1Y3L8</accession>
<dbReference type="Proteomes" id="UP001524944">
    <property type="component" value="Unassembled WGS sequence"/>
</dbReference>
<gene>
    <name evidence="1" type="ORF">NVS47_01945</name>
</gene>
<keyword evidence="2" id="KW-1185">Reference proteome</keyword>
<sequence>MLFDEKLNLLMNITRTSNSLLARNIALDASFISRLRRGVRTPVENAGYIPAMARYFSSICNSDYQKAALFEAIKNSSSIKPHQSENMETLLLNWLLEKTPDHQDSIDDFLKEVAGFHFKKPAPAAEEAAALNVPGLLKDVEIFYGVEGKRTAVLHFLSLVLQNKTPQTLLLYSNEDMSWMSEDPEYFARWTALMFQILKNGNRIKIIHTINRDFNEMLTGIKGWVPIYMTGAIEPYYCPRTRDGIFRRTLFIAPQTAAVTSSSVRDGIENTVNLLFTRQKALLALQSEFHDFLALCRPLMHIFNPLNQGDYLEILAEFEAEKSDTILKTNTLSHITMPTQLMLRRIEGLPHATAEPLLTYQQKKTDRLLALLENHNFTEMLILPELKTILQGKAVMEFSDMPGGTPAYYTPQEYKEHLANVIRMLKTYKNYHVHIINDNQLDGCMVYVKEGVGVLVGKTTPPSVFFAINESNMTAAFWDYINIHFATEKKDKYDPQQTISRLETIAAQL</sequence>
<dbReference type="EMBL" id="JANPWE010000001">
    <property type="protein sequence ID" value="MCR6544286.1"/>
    <property type="molecule type" value="Genomic_DNA"/>
</dbReference>
<organism evidence="1 2">
    <name type="scientific">Dehalobacterium formicoaceticum</name>
    <dbReference type="NCBI Taxonomy" id="51515"/>
    <lineage>
        <taxon>Bacteria</taxon>
        <taxon>Bacillati</taxon>
        <taxon>Bacillota</taxon>
        <taxon>Clostridia</taxon>
        <taxon>Eubacteriales</taxon>
        <taxon>Peptococcaceae</taxon>
        <taxon>Dehalobacterium</taxon>
    </lineage>
</organism>
<evidence type="ECO:0000313" key="1">
    <source>
        <dbReference type="EMBL" id="MCR6544286.1"/>
    </source>
</evidence>
<comment type="caution">
    <text evidence="1">The sequence shown here is derived from an EMBL/GenBank/DDBJ whole genome shotgun (WGS) entry which is preliminary data.</text>
</comment>
<protein>
    <submittedName>
        <fullName evidence="1">Transcriptional regulator</fullName>
    </submittedName>
</protein>
<dbReference type="RefSeq" id="WP_257911909.1">
    <property type="nucleotide sequence ID" value="NZ_JANPWE010000001.1"/>
</dbReference>
<proteinExistence type="predicted"/>
<evidence type="ECO:0000313" key="2">
    <source>
        <dbReference type="Proteomes" id="UP001524944"/>
    </source>
</evidence>
<name>A0ABT1Y3L8_9FIRM</name>
<reference evidence="1 2" key="1">
    <citation type="submission" date="2022-08" db="EMBL/GenBank/DDBJ databases">
        <title>Proteogenomics of the novel Dehalobacterium formicoaceticum strain EZ94 highlights a key role of methyltransferases during anaerobic dichloromethane degradation.</title>
        <authorList>
            <person name="Wasmund K."/>
        </authorList>
    </citation>
    <scope>NUCLEOTIDE SEQUENCE [LARGE SCALE GENOMIC DNA]</scope>
    <source>
        <strain evidence="1 2">EZ94</strain>
    </source>
</reference>